<evidence type="ECO:0000313" key="3">
    <source>
        <dbReference type="EMBL" id="KAG2202423.1"/>
    </source>
</evidence>
<proteinExistence type="predicted"/>
<keyword evidence="2" id="KW-1133">Transmembrane helix</keyword>
<protein>
    <submittedName>
        <fullName evidence="3">Uncharacterized protein</fullName>
    </submittedName>
</protein>
<comment type="caution">
    <text evidence="3">The sequence shown here is derived from an EMBL/GenBank/DDBJ whole genome shotgun (WGS) entry which is preliminary data.</text>
</comment>
<feature type="transmembrane region" description="Helical" evidence="2">
    <location>
        <begin position="255"/>
        <end position="277"/>
    </location>
</feature>
<feature type="transmembrane region" description="Helical" evidence="2">
    <location>
        <begin position="221"/>
        <end position="243"/>
    </location>
</feature>
<evidence type="ECO:0000256" key="1">
    <source>
        <dbReference type="SAM" id="MobiDB-lite"/>
    </source>
</evidence>
<keyword evidence="4" id="KW-1185">Reference proteome</keyword>
<dbReference type="AlphaFoldDB" id="A0A8H7R338"/>
<dbReference type="OrthoDB" id="2241820at2759"/>
<dbReference type="EMBL" id="JAEPRD010000061">
    <property type="protein sequence ID" value="KAG2202423.1"/>
    <property type="molecule type" value="Genomic_DNA"/>
</dbReference>
<keyword evidence="2" id="KW-0812">Transmembrane</keyword>
<gene>
    <name evidence="3" type="ORF">INT47_008894</name>
</gene>
<sequence length="283" mass="31911">MLGRRNTVNLSQGEWPLCRYYYTHNNGSCDDILLFPKEIAKRRETRKRLSPICKKRRHTYPVVFFDQKILQPRSGKITRRWSTIRTTNKRQTLADILSSMTRADNILKSGSNKILNEKWKLMRSYRGLDSEKTEQPATDSNNGQSSHPTVDQPVLIIEMPTGTTATLLDNSVHISSSLVANPPTSLAGQETGHSSIDMGSPEPITPLPTPPSPPKESLVDVFLFLFGFLIFPLWWVGAWFYVIQKQDGVTKSREVFQLLNCCMSLVSLLLIGLMIGLTVGMNT</sequence>
<organism evidence="3 4">
    <name type="scientific">Mucor saturninus</name>
    <dbReference type="NCBI Taxonomy" id="64648"/>
    <lineage>
        <taxon>Eukaryota</taxon>
        <taxon>Fungi</taxon>
        <taxon>Fungi incertae sedis</taxon>
        <taxon>Mucoromycota</taxon>
        <taxon>Mucoromycotina</taxon>
        <taxon>Mucoromycetes</taxon>
        <taxon>Mucorales</taxon>
        <taxon>Mucorineae</taxon>
        <taxon>Mucoraceae</taxon>
        <taxon>Mucor</taxon>
    </lineage>
</organism>
<evidence type="ECO:0000256" key="2">
    <source>
        <dbReference type="SAM" id="Phobius"/>
    </source>
</evidence>
<reference evidence="3" key="1">
    <citation type="submission" date="2020-12" db="EMBL/GenBank/DDBJ databases">
        <title>Metabolic potential, ecology and presence of endohyphal bacteria is reflected in genomic diversity of Mucoromycotina.</title>
        <authorList>
            <person name="Muszewska A."/>
            <person name="Okrasinska A."/>
            <person name="Steczkiewicz K."/>
            <person name="Drgas O."/>
            <person name="Orlowska M."/>
            <person name="Perlinska-Lenart U."/>
            <person name="Aleksandrzak-Piekarczyk T."/>
            <person name="Szatraj K."/>
            <person name="Zielenkiewicz U."/>
            <person name="Pilsyk S."/>
            <person name="Malc E."/>
            <person name="Mieczkowski P."/>
            <person name="Kruszewska J.S."/>
            <person name="Biernat P."/>
            <person name="Pawlowska J."/>
        </authorList>
    </citation>
    <scope>NUCLEOTIDE SEQUENCE</scope>
    <source>
        <strain evidence="3">WA0000017839</strain>
    </source>
</reference>
<evidence type="ECO:0000313" key="4">
    <source>
        <dbReference type="Proteomes" id="UP000603453"/>
    </source>
</evidence>
<feature type="compositionally biased region" description="Polar residues" evidence="1">
    <location>
        <begin position="135"/>
        <end position="149"/>
    </location>
</feature>
<accession>A0A8H7R338</accession>
<keyword evidence="2" id="KW-0472">Membrane</keyword>
<name>A0A8H7R338_9FUNG</name>
<dbReference type="Proteomes" id="UP000603453">
    <property type="component" value="Unassembled WGS sequence"/>
</dbReference>
<feature type="region of interest" description="Disordered" evidence="1">
    <location>
        <begin position="128"/>
        <end position="150"/>
    </location>
</feature>